<accession>A0A4U1BP46</accession>
<evidence type="ECO:0000313" key="2">
    <source>
        <dbReference type="EMBL" id="TKB56131.1"/>
    </source>
</evidence>
<feature type="domain" description="Elp3/MiaA/NifB-like radical SAM core" evidence="1">
    <location>
        <begin position="27"/>
        <end position="270"/>
    </location>
</feature>
<dbReference type="OrthoDB" id="5697613at2"/>
<dbReference type="EMBL" id="SWCJ01000004">
    <property type="protein sequence ID" value="TKB56131.1"/>
    <property type="molecule type" value="Genomic_DNA"/>
</dbReference>
<gene>
    <name evidence="2" type="ORF">FCL42_07910</name>
</gene>
<dbReference type="GO" id="GO:0003824">
    <property type="term" value="F:catalytic activity"/>
    <property type="evidence" value="ECO:0007669"/>
    <property type="project" value="InterPro"/>
</dbReference>
<dbReference type="GO" id="GO:0051536">
    <property type="term" value="F:iron-sulfur cluster binding"/>
    <property type="evidence" value="ECO:0007669"/>
    <property type="project" value="InterPro"/>
</dbReference>
<comment type="caution">
    <text evidence="2">The sequence shown here is derived from an EMBL/GenBank/DDBJ whole genome shotgun (WGS) entry which is preliminary data.</text>
</comment>
<dbReference type="AlphaFoldDB" id="A0A4U1BP46"/>
<reference evidence="2 3" key="1">
    <citation type="submission" date="2019-04" db="EMBL/GenBank/DDBJ databases">
        <authorList>
            <person name="Hwang J.C."/>
        </authorList>
    </citation>
    <scope>NUCLEOTIDE SEQUENCE [LARGE SCALE GENOMIC DNA]</scope>
    <source>
        <strain evidence="2 3">IMCC35002</strain>
    </source>
</reference>
<keyword evidence="3" id="KW-1185">Reference proteome</keyword>
<name>A0A4U1BP46_9GAMM</name>
<evidence type="ECO:0000313" key="3">
    <source>
        <dbReference type="Proteomes" id="UP000305675"/>
    </source>
</evidence>
<dbReference type="RefSeq" id="WP_136862860.1">
    <property type="nucleotide sequence ID" value="NZ_SWCJ01000004.1"/>
</dbReference>
<dbReference type="InterPro" id="IPR058240">
    <property type="entry name" value="rSAM_sf"/>
</dbReference>
<dbReference type="InterPro" id="IPR006638">
    <property type="entry name" value="Elp3/MiaA/NifB-like_rSAM"/>
</dbReference>
<dbReference type="Proteomes" id="UP000305675">
    <property type="component" value="Unassembled WGS sequence"/>
</dbReference>
<dbReference type="InterPro" id="IPR005909">
    <property type="entry name" value="RaSEA"/>
</dbReference>
<sequence length="344" mass="39125">MLEIDGYACDQQRQVVANPVNGRTFIQQTVLLPGGGCTYYRVKSGDACTFCAFPGLTREVNKGAGFESYFESWRLDSAFYKTMFDSLTSDNSEVDRIAIFNGGSFFPNSELPSDFQRYVYQYVSKHENIDELLVEAYPRYISQAKLEEAIELIGDKKLLVGIGFESRNDIIRNRLLKKGIDRSYFERKIKMMQGLGIKSSVYVFLKAPGLTERQAYDEAINSIEYLIDLGVDEIALSCAFVQQGTALEAQYHCGEFRPPWLSTIWKIMEQGKLRGWPLFVGGFSDTPPPIAGPSNCSICDQPYLDAIERYRHTGIVRDELLPDCACQRQWETKMADRTPFQRLI</sequence>
<dbReference type="SMART" id="SM00729">
    <property type="entry name" value="Elp3"/>
    <property type="match status" value="1"/>
</dbReference>
<proteinExistence type="predicted"/>
<organism evidence="2 3">
    <name type="scientific">Ferrimonas aestuarii</name>
    <dbReference type="NCBI Taxonomy" id="2569539"/>
    <lineage>
        <taxon>Bacteria</taxon>
        <taxon>Pseudomonadati</taxon>
        <taxon>Pseudomonadota</taxon>
        <taxon>Gammaproteobacteria</taxon>
        <taxon>Alteromonadales</taxon>
        <taxon>Ferrimonadaceae</taxon>
        <taxon>Ferrimonas</taxon>
    </lineage>
</organism>
<protein>
    <recommendedName>
        <fullName evidence="1">Elp3/MiaA/NifB-like radical SAM core domain-containing protein</fullName>
    </recommendedName>
</protein>
<dbReference type="SUPFAM" id="SSF102114">
    <property type="entry name" value="Radical SAM enzymes"/>
    <property type="match status" value="1"/>
</dbReference>
<evidence type="ECO:0000259" key="1">
    <source>
        <dbReference type="SMART" id="SM00729"/>
    </source>
</evidence>
<dbReference type="PIRSF" id="PIRSF004954">
    <property type="entry name" value="Radical_SAM"/>
    <property type="match status" value="1"/>
</dbReference>